<dbReference type="InterPro" id="IPR019775">
    <property type="entry name" value="WD40_repeat_CS"/>
</dbReference>
<dbReference type="RefSeq" id="WP_151510974.1">
    <property type="nucleotide sequence ID" value="NZ_VYUA01000013.1"/>
</dbReference>
<dbReference type="PROSITE" id="PS00678">
    <property type="entry name" value="WD_REPEATS_1"/>
    <property type="match status" value="1"/>
</dbReference>
<dbReference type="InterPro" id="IPR015943">
    <property type="entry name" value="WD40/YVTN_repeat-like_dom_sf"/>
</dbReference>
<dbReference type="PANTHER" id="PTHR19879:SF9">
    <property type="entry name" value="TRANSCRIPTION INITIATION FACTOR TFIID SUBUNIT 5"/>
    <property type="match status" value="1"/>
</dbReference>
<feature type="repeat" description="WD" evidence="3">
    <location>
        <begin position="277"/>
        <end position="309"/>
    </location>
</feature>
<dbReference type="InterPro" id="IPR020472">
    <property type="entry name" value="WD40_PAC1"/>
</dbReference>
<evidence type="ECO:0000256" key="1">
    <source>
        <dbReference type="ARBA" id="ARBA00022574"/>
    </source>
</evidence>
<dbReference type="InterPro" id="IPR036322">
    <property type="entry name" value="WD40_repeat_dom_sf"/>
</dbReference>
<dbReference type="InterPro" id="IPR001680">
    <property type="entry name" value="WD40_rpt"/>
</dbReference>
<keyword evidence="2" id="KW-0677">Repeat</keyword>
<dbReference type="PRINTS" id="PR00320">
    <property type="entry name" value="GPROTEINBRPT"/>
</dbReference>
<sequence length="447" mass="47415">MSAPNKTEFAVGLDRLAEELRHLRAERGGPTLSMIVSRAAAMPGTSSLSVSALSEAFNGKRLQRLDTLMSLVRTLLSYDEDGKHCLVARGAPEMGVWRERWRDLDHMRSQRSRVDAGMPVHAPVRAVSPLALRVLADDLERGYAVALTPVQGPADAYDALAFSPDRHYLALGGCDGVVYLQDLMGNAVTNPLSGHRDIVRDLTFSSDGRLLASSADDGTVWLWDVTFRIPVGGSLPDSEGILDCLAFSPDGSLLAAAGFDGRVYLWDTVTREMIRTLDVGQVRVDALTFSPDSSLLAVAGYDGTTQLWSPATWEVTGSVTVGKCCDIAFAPDGKVLASAGSDGSVRLWDPFVSGTGNAVRDFSCAPTKAVSAVAFSPDGQLLAGAAMDGTVHLWNSTDGQPIPGPLDASLGEAYDVAFSPDGGLLAAVGNDDSVRIWITPVHRAGGW</sequence>
<dbReference type="Proteomes" id="UP000326907">
    <property type="component" value="Unassembled WGS sequence"/>
</dbReference>
<dbReference type="PROSITE" id="PS50082">
    <property type="entry name" value="WD_REPEATS_2"/>
    <property type="match status" value="6"/>
</dbReference>
<dbReference type="Gene3D" id="2.130.10.10">
    <property type="entry name" value="YVTN repeat-like/Quinoprotein amine dehydrogenase"/>
    <property type="match status" value="3"/>
</dbReference>
<accession>A0A5N5EZB1</accession>
<evidence type="ECO:0000313" key="4">
    <source>
        <dbReference type="EMBL" id="KAB2591374.1"/>
    </source>
</evidence>
<feature type="repeat" description="WD" evidence="3">
    <location>
        <begin position="327"/>
        <end position="349"/>
    </location>
</feature>
<organism evidence="4 5">
    <name type="scientific">Streptomyces arboris</name>
    <dbReference type="NCBI Taxonomy" id="2600619"/>
    <lineage>
        <taxon>Bacteria</taxon>
        <taxon>Bacillati</taxon>
        <taxon>Actinomycetota</taxon>
        <taxon>Actinomycetes</taxon>
        <taxon>Kitasatosporales</taxon>
        <taxon>Streptomycetaceae</taxon>
        <taxon>Streptomyces</taxon>
    </lineage>
</organism>
<dbReference type="SUPFAM" id="SSF50978">
    <property type="entry name" value="WD40 repeat-like"/>
    <property type="match status" value="1"/>
</dbReference>
<gene>
    <name evidence="4" type="ORF">F5983_16370</name>
</gene>
<evidence type="ECO:0000256" key="3">
    <source>
        <dbReference type="PROSITE-ProRule" id="PRU00221"/>
    </source>
</evidence>
<dbReference type="EMBL" id="VYUA01000013">
    <property type="protein sequence ID" value="KAB2591374.1"/>
    <property type="molecule type" value="Genomic_DNA"/>
</dbReference>
<feature type="repeat" description="WD" evidence="3">
    <location>
        <begin position="235"/>
        <end position="276"/>
    </location>
</feature>
<dbReference type="SMART" id="SM00320">
    <property type="entry name" value="WD40"/>
    <property type="match status" value="7"/>
</dbReference>
<name>A0A5N5EZB1_9ACTN</name>
<reference evidence="4 5" key="1">
    <citation type="submission" date="2019-09" db="EMBL/GenBank/DDBJ databases">
        <authorList>
            <person name="Liu P."/>
        </authorList>
    </citation>
    <scope>NUCLEOTIDE SEQUENCE [LARGE SCALE GENOMIC DNA]</scope>
    <source>
        <strain evidence="4 5">TRM68085</strain>
    </source>
</reference>
<evidence type="ECO:0000256" key="2">
    <source>
        <dbReference type="ARBA" id="ARBA00022737"/>
    </source>
</evidence>
<protein>
    <submittedName>
        <fullName evidence="4">WD40 repeat domain-containing protein</fullName>
    </submittedName>
</protein>
<comment type="caution">
    <text evidence="4">The sequence shown here is derived from an EMBL/GenBank/DDBJ whole genome shotgun (WGS) entry which is preliminary data.</text>
</comment>
<dbReference type="PROSITE" id="PS50294">
    <property type="entry name" value="WD_REPEATS_REGION"/>
    <property type="match status" value="5"/>
</dbReference>
<feature type="repeat" description="WD" evidence="3">
    <location>
        <begin position="370"/>
        <end position="404"/>
    </location>
</feature>
<keyword evidence="1 3" id="KW-0853">WD repeat</keyword>
<keyword evidence="5" id="KW-1185">Reference proteome</keyword>
<proteinExistence type="predicted"/>
<dbReference type="AlphaFoldDB" id="A0A5N5EZB1"/>
<evidence type="ECO:0000313" key="5">
    <source>
        <dbReference type="Proteomes" id="UP000326907"/>
    </source>
</evidence>
<feature type="repeat" description="WD" evidence="3">
    <location>
        <begin position="192"/>
        <end position="225"/>
    </location>
</feature>
<dbReference type="Pfam" id="PF00400">
    <property type="entry name" value="WD40"/>
    <property type="match status" value="6"/>
</dbReference>
<feature type="repeat" description="WD" evidence="3">
    <location>
        <begin position="406"/>
        <end position="437"/>
    </location>
</feature>
<dbReference type="CDD" id="cd00200">
    <property type="entry name" value="WD40"/>
    <property type="match status" value="1"/>
</dbReference>
<dbReference type="PANTHER" id="PTHR19879">
    <property type="entry name" value="TRANSCRIPTION INITIATION FACTOR TFIID"/>
    <property type="match status" value="1"/>
</dbReference>